<dbReference type="Proteomes" id="UP000078558">
    <property type="component" value="Chromosome I"/>
</dbReference>
<dbReference type="RefSeq" id="WP_067754816.1">
    <property type="nucleotide sequence ID" value="NZ_LT907988.1"/>
</dbReference>
<gene>
    <name evidence="6" type="ORF">ODI_01744</name>
    <name evidence="7" type="ORF">ODI_R3068</name>
</gene>
<dbReference type="Gene3D" id="1.20.1420.20">
    <property type="entry name" value="M75 peptidase, HXXE motif"/>
    <property type="match status" value="1"/>
</dbReference>
<dbReference type="InterPro" id="IPR038352">
    <property type="entry name" value="Imelysin_sf"/>
</dbReference>
<reference evidence="6 8" key="1">
    <citation type="submission" date="2016-06" db="EMBL/GenBank/DDBJ databases">
        <authorList>
            <person name="Kjaerup R.B."/>
            <person name="Dalgaard T.S."/>
            <person name="Juul-Madsen H.R."/>
        </authorList>
    </citation>
    <scope>NUCLEOTIDE SEQUENCE [LARGE SCALE GENOMIC DNA]</scope>
    <source>
        <strain evidence="6">Orrdi1</strain>
    </source>
</reference>
<feature type="signal peptide" evidence="4">
    <location>
        <begin position="1"/>
        <end position="21"/>
    </location>
</feature>
<feature type="domain" description="Imelysin-like" evidence="5">
    <location>
        <begin position="36"/>
        <end position="403"/>
    </location>
</feature>
<dbReference type="CDD" id="cd14657">
    <property type="entry name" value="Imelysin_IrpA-like"/>
    <property type="match status" value="1"/>
</dbReference>
<evidence type="ECO:0000256" key="2">
    <source>
        <dbReference type="ARBA" id="ARBA00022729"/>
    </source>
</evidence>
<protein>
    <submittedName>
        <fullName evidence="6">Iron-regulated protein A</fullName>
    </submittedName>
</protein>
<accession>A0A1C3K360</accession>
<evidence type="ECO:0000313" key="7">
    <source>
        <dbReference type="EMBL" id="SOE50925.1"/>
    </source>
</evidence>
<evidence type="ECO:0000256" key="3">
    <source>
        <dbReference type="SAM" id="MobiDB-lite"/>
    </source>
</evidence>
<evidence type="ECO:0000313" key="6">
    <source>
        <dbReference type="EMBL" id="SBT25936.1"/>
    </source>
</evidence>
<feature type="region of interest" description="Disordered" evidence="3">
    <location>
        <begin position="187"/>
        <end position="211"/>
    </location>
</feature>
<dbReference type="AlphaFoldDB" id="A0A1C3K360"/>
<organism evidence="6 8">
    <name type="scientific">Orrella dioscoreae</name>
    <dbReference type="NCBI Taxonomy" id="1851544"/>
    <lineage>
        <taxon>Bacteria</taxon>
        <taxon>Pseudomonadati</taxon>
        <taxon>Pseudomonadota</taxon>
        <taxon>Betaproteobacteria</taxon>
        <taxon>Burkholderiales</taxon>
        <taxon>Alcaligenaceae</taxon>
        <taxon>Orrella</taxon>
    </lineage>
</organism>
<keyword evidence="2 4" id="KW-0732">Signal</keyword>
<evidence type="ECO:0000256" key="1">
    <source>
        <dbReference type="ARBA" id="ARBA00004196"/>
    </source>
</evidence>
<feature type="chain" id="PRO_5015062589" evidence="4">
    <location>
        <begin position="22"/>
        <end position="432"/>
    </location>
</feature>
<name>A0A1C3K360_9BURK</name>
<dbReference type="STRING" id="1851544.ODI_01744"/>
<evidence type="ECO:0000313" key="8">
    <source>
        <dbReference type="Proteomes" id="UP000078558"/>
    </source>
</evidence>
<sequence>MRNTVLAAALAAMLAATPAMSAPAPKAVVTTYADIALATYEDALSTAQTLDKAIDALIAKPSETTLTEARRAWLAARVPYQQSEAFRFGNPVVDDWEGKVNAWPLDEGMIDYVDASYGKESDANAYYVVNVIANPKISVGGKQIDASRITPELLRETLHEADGNEANVATGYHAIEFLLWGQDLNGTGPAPKDRKGTPQERHAGNRPYTDFDAKQCTGGNCERRAEFLKAVSSLLLSDLKDIVAAWQKNGEARKGVEPDPKAGLVAMLTGLGSLSYGELAGERMKLGLMLNDPEEEHDCFSDNTHNSHFYNQIGMINVYEGRYKRVDGKEVKGASLSELVKAADPALDKEMRGKLEATRRAMQAMKTRAETVETYDQMIAQGNAEGNATVQAAIDALVEQTRSIERVIAKLDLGDIELEGSDSLDNPSAVFE</sequence>
<dbReference type="EMBL" id="FLRC01000023">
    <property type="protein sequence ID" value="SBT25936.1"/>
    <property type="molecule type" value="Genomic_DNA"/>
</dbReference>
<dbReference type="InterPro" id="IPR018976">
    <property type="entry name" value="Imelysin-like"/>
</dbReference>
<dbReference type="KEGG" id="odi:ODI_R3068"/>
<evidence type="ECO:0000256" key="4">
    <source>
        <dbReference type="SAM" id="SignalP"/>
    </source>
</evidence>
<dbReference type="Pfam" id="PF09375">
    <property type="entry name" value="Peptidase_M75"/>
    <property type="match status" value="1"/>
</dbReference>
<reference evidence="7 8" key="2">
    <citation type="submission" date="2017-08" db="EMBL/GenBank/DDBJ databases">
        <authorList>
            <person name="de Groot N.N."/>
        </authorList>
    </citation>
    <scope>NUCLEOTIDE SEQUENCE [LARGE SCALE GENOMIC DNA]</scope>
    <source>
        <strain evidence="7">Orrdi1</strain>
    </source>
</reference>
<proteinExistence type="predicted"/>
<dbReference type="EMBL" id="LT907988">
    <property type="protein sequence ID" value="SOE50925.1"/>
    <property type="molecule type" value="Genomic_DNA"/>
</dbReference>
<dbReference type="GO" id="GO:0030313">
    <property type="term" value="C:cell envelope"/>
    <property type="evidence" value="ECO:0007669"/>
    <property type="project" value="UniProtKB-SubCell"/>
</dbReference>
<dbReference type="OrthoDB" id="9764688at2"/>
<evidence type="ECO:0000259" key="5">
    <source>
        <dbReference type="Pfam" id="PF09375"/>
    </source>
</evidence>
<feature type="compositionally biased region" description="Basic and acidic residues" evidence="3">
    <location>
        <begin position="191"/>
        <end position="211"/>
    </location>
</feature>
<comment type="subcellular location">
    <subcellularLocation>
        <location evidence="1">Cell envelope</location>
    </subcellularLocation>
</comment>
<keyword evidence="8" id="KW-1185">Reference proteome</keyword>